<evidence type="ECO:0000313" key="1">
    <source>
        <dbReference type="EMBL" id="CAG8644621.1"/>
    </source>
</evidence>
<keyword evidence="2" id="KW-1185">Reference proteome</keyword>
<comment type="caution">
    <text evidence="1">The sequence shown here is derived from an EMBL/GenBank/DDBJ whole genome shotgun (WGS) entry which is preliminary data.</text>
</comment>
<feature type="non-terminal residue" evidence="1">
    <location>
        <position position="1"/>
    </location>
</feature>
<gene>
    <name evidence="1" type="ORF">FMOSSE_LOCUS11166</name>
</gene>
<accession>A0A9N9DN63</accession>
<protein>
    <submittedName>
        <fullName evidence="1">1397_t:CDS:1</fullName>
    </submittedName>
</protein>
<evidence type="ECO:0000313" key="2">
    <source>
        <dbReference type="Proteomes" id="UP000789375"/>
    </source>
</evidence>
<dbReference type="AlphaFoldDB" id="A0A9N9DN63"/>
<organism evidence="1 2">
    <name type="scientific">Funneliformis mosseae</name>
    <name type="common">Endomycorrhizal fungus</name>
    <name type="synonym">Glomus mosseae</name>
    <dbReference type="NCBI Taxonomy" id="27381"/>
    <lineage>
        <taxon>Eukaryota</taxon>
        <taxon>Fungi</taxon>
        <taxon>Fungi incertae sedis</taxon>
        <taxon>Mucoromycota</taxon>
        <taxon>Glomeromycotina</taxon>
        <taxon>Glomeromycetes</taxon>
        <taxon>Glomerales</taxon>
        <taxon>Glomeraceae</taxon>
        <taxon>Funneliformis</taxon>
    </lineage>
</organism>
<sequence>ALKLMISLIKETKEVQNSLEMHLQDLVGFVTNIYNPYPYLSIFKTPVKHSYKIIIDKNKIPMLHDEPNLPA</sequence>
<name>A0A9N9DN63_FUNMO</name>
<reference evidence="1" key="1">
    <citation type="submission" date="2021-06" db="EMBL/GenBank/DDBJ databases">
        <authorList>
            <person name="Kallberg Y."/>
            <person name="Tangrot J."/>
            <person name="Rosling A."/>
        </authorList>
    </citation>
    <scope>NUCLEOTIDE SEQUENCE</scope>
    <source>
        <strain evidence="1">87-6 pot B 2015</strain>
    </source>
</reference>
<dbReference type="Proteomes" id="UP000789375">
    <property type="component" value="Unassembled WGS sequence"/>
</dbReference>
<dbReference type="EMBL" id="CAJVPP010004148">
    <property type="protein sequence ID" value="CAG8644621.1"/>
    <property type="molecule type" value="Genomic_DNA"/>
</dbReference>
<proteinExistence type="predicted"/>